<evidence type="ECO:0000256" key="1">
    <source>
        <dbReference type="SAM" id="MobiDB-lite"/>
    </source>
</evidence>
<feature type="chain" id="PRO_5045162419" evidence="2">
    <location>
        <begin position="23"/>
        <end position="350"/>
    </location>
</feature>
<organism evidence="3 4">
    <name type="scientific">Apiospora arundinis</name>
    <dbReference type="NCBI Taxonomy" id="335852"/>
    <lineage>
        <taxon>Eukaryota</taxon>
        <taxon>Fungi</taxon>
        <taxon>Dikarya</taxon>
        <taxon>Ascomycota</taxon>
        <taxon>Pezizomycotina</taxon>
        <taxon>Sordariomycetes</taxon>
        <taxon>Xylariomycetidae</taxon>
        <taxon>Amphisphaeriales</taxon>
        <taxon>Apiosporaceae</taxon>
        <taxon>Apiospora</taxon>
    </lineage>
</organism>
<comment type="caution">
    <text evidence="3">The sequence shown here is derived from an EMBL/GenBank/DDBJ whole genome shotgun (WGS) entry which is preliminary data.</text>
</comment>
<name>A0ABR2IAF5_9PEZI</name>
<feature type="region of interest" description="Disordered" evidence="1">
    <location>
        <begin position="305"/>
        <end position="326"/>
    </location>
</feature>
<gene>
    <name evidence="3" type="ORF">PGQ11_010716</name>
</gene>
<sequence length="350" mass="38050">MVRCTLTGKLFLLAAVSLPTYAQKSDIYEPTYLTGPYNFSYGGKDITGPLYNQSATNPNATRSVKFHPFWWYNGTNMTNKEIEWTWRVNISDFYASNAAPRSSELGVLENPHVVLNTYDFSWPGAKNLSAHLGSRDPLCISTGVAYTFPANVTNGYANGDTNSLDCGAALGDACRDAILRESSVSILDHGLCAREKPWNTLPECAGRIGLDEKVSRLPGAWRWNFNVANGSKTAPGRTDGRQIPHVPNPDSGSGLYAFNSWPRNATNLSEYYEATNRLHVVLIDMTGIGDGETRKPSLLCMRVNATKSEDGSEDAKGKNDGKDKSAAHATGLNVAAMALAAATMMMAWAM</sequence>
<accession>A0ABR2IAF5</accession>
<dbReference type="Proteomes" id="UP001390339">
    <property type="component" value="Unassembled WGS sequence"/>
</dbReference>
<protein>
    <submittedName>
        <fullName evidence="3">Uncharacterized protein</fullName>
    </submittedName>
</protein>
<reference evidence="3 4" key="1">
    <citation type="journal article" date="2024" name="IMA Fungus">
        <title>Apiospora arundinis, a panoply of carbohydrate-active enzymes and secondary metabolites.</title>
        <authorList>
            <person name="Sorensen T."/>
            <person name="Petersen C."/>
            <person name="Muurmann A.T."/>
            <person name="Christiansen J.V."/>
            <person name="Brundto M.L."/>
            <person name="Overgaard C.K."/>
            <person name="Boysen A.T."/>
            <person name="Wollenberg R.D."/>
            <person name="Larsen T.O."/>
            <person name="Sorensen J.L."/>
            <person name="Nielsen K.L."/>
            <person name="Sondergaard T.E."/>
        </authorList>
    </citation>
    <scope>NUCLEOTIDE SEQUENCE [LARGE SCALE GENOMIC DNA]</scope>
    <source>
        <strain evidence="3 4">AAU 773</strain>
    </source>
</reference>
<evidence type="ECO:0000313" key="4">
    <source>
        <dbReference type="Proteomes" id="UP001390339"/>
    </source>
</evidence>
<feature type="compositionally biased region" description="Basic and acidic residues" evidence="1">
    <location>
        <begin position="307"/>
        <end position="326"/>
    </location>
</feature>
<proteinExistence type="predicted"/>
<evidence type="ECO:0000256" key="2">
    <source>
        <dbReference type="SAM" id="SignalP"/>
    </source>
</evidence>
<evidence type="ECO:0000313" key="3">
    <source>
        <dbReference type="EMBL" id="KAK8859982.1"/>
    </source>
</evidence>
<feature type="signal peptide" evidence="2">
    <location>
        <begin position="1"/>
        <end position="22"/>
    </location>
</feature>
<keyword evidence="4" id="KW-1185">Reference proteome</keyword>
<keyword evidence="2" id="KW-0732">Signal</keyword>
<dbReference type="EMBL" id="JAPCWZ010000006">
    <property type="protein sequence ID" value="KAK8859982.1"/>
    <property type="molecule type" value="Genomic_DNA"/>
</dbReference>